<evidence type="ECO:0000313" key="2">
    <source>
        <dbReference type="EMBL" id="MPC09245.1"/>
    </source>
</evidence>
<reference evidence="2 3" key="1">
    <citation type="submission" date="2019-05" db="EMBL/GenBank/DDBJ databases">
        <title>Another draft genome of Portunus trituberculatus and its Hox gene families provides insights of decapod evolution.</title>
        <authorList>
            <person name="Jeong J.-H."/>
            <person name="Song I."/>
            <person name="Kim S."/>
            <person name="Choi T."/>
            <person name="Kim D."/>
            <person name="Ryu S."/>
            <person name="Kim W."/>
        </authorList>
    </citation>
    <scope>NUCLEOTIDE SEQUENCE [LARGE SCALE GENOMIC DNA]</scope>
    <source>
        <tissue evidence="2">Muscle</tissue>
    </source>
</reference>
<name>A0A5B7CIZ4_PORTR</name>
<dbReference type="EMBL" id="VSRR010000060">
    <property type="protein sequence ID" value="MPC09245.1"/>
    <property type="molecule type" value="Genomic_DNA"/>
</dbReference>
<proteinExistence type="predicted"/>
<comment type="caution">
    <text evidence="2">The sequence shown here is derived from an EMBL/GenBank/DDBJ whole genome shotgun (WGS) entry which is preliminary data.</text>
</comment>
<feature type="region of interest" description="Disordered" evidence="1">
    <location>
        <begin position="74"/>
        <end position="125"/>
    </location>
</feature>
<dbReference type="AlphaFoldDB" id="A0A5B7CIZ4"/>
<organism evidence="2 3">
    <name type="scientific">Portunus trituberculatus</name>
    <name type="common">Swimming crab</name>
    <name type="synonym">Neptunus trituberculatus</name>
    <dbReference type="NCBI Taxonomy" id="210409"/>
    <lineage>
        <taxon>Eukaryota</taxon>
        <taxon>Metazoa</taxon>
        <taxon>Ecdysozoa</taxon>
        <taxon>Arthropoda</taxon>
        <taxon>Crustacea</taxon>
        <taxon>Multicrustacea</taxon>
        <taxon>Malacostraca</taxon>
        <taxon>Eumalacostraca</taxon>
        <taxon>Eucarida</taxon>
        <taxon>Decapoda</taxon>
        <taxon>Pleocyemata</taxon>
        <taxon>Brachyura</taxon>
        <taxon>Eubrachyura</taxon>
        <taxon>Portunoidea</taxon>
        <taxon>Portunidae</taxon>
        <taxon>Portuninae</taxon>
        <taxon>Portunus</taxon>
    </lineage>
</organism>
<gene>
    <name evidence="2" type="ORF">E2C01_001848</name>
</gene>
<dbReference type="Proteomes" id="UP000324222">
    <property type="component" value="Unassembled WGS sequence"/>
</dbReference>
<protein>
    <submittedName>
        <fullName evidence="2">Uncharacterized protein</fullName>
    </submittedName>
</protein>
<evidence type="ECO:0000313" key="3">
    <source>
        <dbReference type="Proteomes" id="UP000324222"/>
    </source>
</evidence>
<sequence length="203" mass="22135">MEPRHSSHYTNRPSRSLYRVHLAAAIGLTLRGQHSHRAARGRRCIDPDSQRGPDACVHLVRVCVRHTHTNTHTLCSDTPPQLQLPPPSSSPPQGDAVPACVSVNKSPPRHAPPPPAPEQTTGSRPGWLFATASASASGFCVWEVCVQVIACQQSPWRPNPCLVASFARIQLQPAPPRTANFLNRRKYETIAGGDERRGRQGSS</sequence>
<evidence type="ECO:0000256" key="1">
    <source>
        <dbReference type="SAM" id="MobiDB-lite"/>
    </source>
</evidence>
<keyword evidence="3" id="KW-1185">Reference proteome</keyword>
<accession>A0A5B7CIZ4</accession>